<sequence>MNIPKIFRRPCILPKRSSENADSARQTQKSCLCPNLTLFFVCLTKGLRYHAGLLQDC</sequence>
<dbReference type="Proteomes" id="UP000005365">
    <property type="component" value="Unassembled WGS sequence"/>
</dbReference>
<reference evidence="1" key="1">
    <citation type="submission" date="2009-07" db="EMBL/GenBank/DDBJ databases">
        <authorList>
            <person name="Weinstock G."/>
            <person name="Sodergren E."/>
            <person name="Clifton S."/>
            <person name="Fulton L."/>
            <person name="Fulton B."/>
            <person name="Courtney L."/>
            <person name="Fronick C."/>
            <person name="Harrison M."/>
            <person name="Strong C."/>
            <person name="Farmer C."/>
            <person name="Delahaunty K."/>
            <person name="Markovic C."/>
            <person name="Hall O."/>
            <person name="Minx P."/>
            <person name="Tomlinson C."/>
            <person name="Mitreva M."/>
            <person name="Nelson J."/>
            <person name="Hou S."/>
            <person name="Wollam A."/>
            <person name="Pepin K.H."/>
            <person name="Johnson M."/>
            <person name="Bhonagiri V."/>
            <person name="Nash W.E."/>
            <person name="Warren W."/>
            <person name="Chinwalla A."/>
            <person name="Mardis E.R."/>
            <person name="Wilson R.K."/>
        </authorList>
    </citation>
    <scope>NUCLEOTIDE SEQUENCE [LARGE SCALE GENOMIC DNA]</scope>
    <source>
        <strain evidence="1">ATCC 29256</strain>
    </source>
</reference>
<evidence type="ECO:0000313" key="2">
    <source>
        <dbReference type="Proteomes" id="UP000005365"/>
    </source>
</evidence>
<dbReference type="AlphaFoldDB" id="C6M2I6"/>
<keyword evidence="2" id="KW-1185">Reference proteome</keyword>
<accession>C6M2I6</accession>
<evidence type="ECO:0000313" key="1">
    <source>
        <dbReference type="EMBL" id="EET45507.1"/>
    </source>
</evidence>
<gene>
    <name evidence="1" type="ORF">NEISICOT_00725</name>
</gene>
<name>C6M2I6_NEISI</name>
<organism evidence="1 2">
    <name type="scientific">Neisseria sicca ATCC 29256</name>
    <dbReference type="NCBI Taxonomy" id="547045"/>
    <lineage>
        <taxon>Bacteria</taxon>
        <taxon>Pseudomonadati</taxon>
        <taxon>Pseudomonadota</taxon>
        <taxon>Betaproteobacteria</taxon>
        <taxon>Neisseriales</taxon>
        <taxon>Neisseriaceae</taxon>
        <taxon>Neisseria</taxon>
    </lineage>
</organism>
<protein>
    <submittedName>
        <fullName evidence="1">Uncharacterized protein</fullName>
    </submittedName>
</protein>
<comment type="caution">
    <text evidence="1">The sequence shown here is derived from an EMBL/GenBank/DDBJ whole genome shotgun (WGS) entry which is preliminary data.</text>
</comment>
<dbReference type="EMBL" id="ACKO02000003">
    <property type="protein sequence ID" value="EET45507.1"/>
    <property type="molecule type" value="Genomic_DNA"/>
</dbReference>
<proteinExistence type="predicted"/>